<feature type="transmembrane region" description="Helical" evidence="5">
    <location>
        <begin position="12"/>
        <end position="37"/>
    </location>
</feature>
<dbReference type="Gene3D" id="1.20.1070.10">
    <property type="entry name" value="Rhodopsin 7-helix transmembrane proteins"/>
    <property type="match status" value="1"/>
</dbReference>
<dbReference type="AlphaFoldDB" id="A0A3P7K9T5"/>
<evidence type="ECO:0008006" key="8">
    <source>
        <dbReference type="Google" id="ProtNLM"/>
    </source>
</evidence>
<gene>
    <name evidence="6" type="ORF">SVUK_LOCUS726</name>
</gene>
<keyword evidence="3 5" id="KW-1133">Transmembrane helix</keyword>
<dbReference type="InterPro" id="IPR000276">
    <property type="entry name" value="GPCR_Rhodpsn"/>
</dbReference>
<evidence type="ECO:0000256" key="3">
    <source>
        <dbReference type="ARBA" id="ARBA00022989"/>
    </source>
</evidence>
<protein>
    <recommendedName>
        <fullName evidence="8">G-protein coupled receptors family 1 profile domain-containing protein</fullName>
    </recommendedName>
</protein>
<evidence type="ECO:0000313" key="7">
    <source>
        <dbReference type="Proteomes" id="UP000270094"/>
    </source>
</evidence>
<dbReference type="EMBL" id="UYYB01001276">
    <property type="protein sequence ID" value="VDM65728.1"/>
    <property type="molecule type" value="Genomic_DNA"/>
</dbReference>
<dbReference type="GO" id="GO:0016020">
    <property type="term" value="C:membrane"/>
    <property type="evidence" value="ECO:0007669"/>
    <property type="project" value="UniProtKB-SubCell"/>
</dbReference>
<reference evidence="6 7" key="1">
    <citation type="submission" date="2018-11" db="EMBL/GenBank/DDBJ databases">
        <authorList>
            <consortium name="Pathogen Informatics"/>
        </authorList>
    </citation>
    <scope>NUCLEOTIDE SEQUENCE [LARGE SCALE GENOMIC DNA]</scope>
</reference>
<feature type="transmembrane region" description="Helical" evidence="5">
    <location>
        <begin position="127"/>
        <end position="150"/>
    </location>
</feature>
<evidence type="ECO:0000313" key="6">
    <source>
        <dbReference type="EMBL" id="VDM65728.1"/>
    </source>
</evidence>
<feature type="transmembrane region" description="Helical" evidence="5">
    <location>
        <begin position="170"/>
        <end position="194"/>
    </location>
</feature>
<sequence length="210" mass="23662">MFCNRLNISGILLALNAVCHIICLLSELINVIFIIFLSPFTRRQCYPFIALYIFSSSQQTLMTLAISVDLLVALLFPLWTTPYVTTIFTFCSLYSLPISMWGLVTQDDEVIQFCNPPLGLTPTVSRYWSISSIVLNCLVLLVYAAIIAFVKLRGTQINDHCEEHKVVRRLKVLVIVFVLSWFMCILGVDIGHALGLGPDLLPLWQSNMVS</sequence>
<dbReference type="PANTHER" id="PTHR23360:SF37">
    <property type="entry name" value="G-PROTEIN COUPLED RECEPTORS FAMILY 1 PROFILE DOMAIN-CONTAINING PROTEIN"/>
    <property type="match status" value="1"/>
</dbReference>
<accession>A0A3P7K9T5</accession>
<evidence type="ECO:0000256" key="4">
    <source>
        <dbReference type="ARBA" id="ARBA00023136"/>
    </source>
</evidence>
<dbReference type="GO" id="GO:0004930">
    <property type="term" value="F:G protein-coupled receptor activity"/>
    <property type="evidence" value="ECO:0007669"/>
    <property type="project" value="InterPro"/>
</dbReference>
<evidence type="ECO:0000256" key="5">
    <source>
        <dbReference type="SAM" id="Phobius"/>
    </source>
</evidence>
<evidence type="ECO:0000256" key="1">
    <source>
        <dbReference type="ARBA" id="ARBA00004370"/>
    </source>
</evidence>
<keyword evidence="4 5" id="KW-0472">Membrane</keyword>
<evidence type="ECO:0000256" key="2">
    <source>
        <dbReference type="ARBA" id="ARBA00022692"/>
    </source>
</evidence>
<name>A0A3P7K9T5_STRVU</name>
<proteinExistence type="predicted"/>
<dbReference type="Proteomes" id="UP000270094">
    <property type="component" value="Unassembled WGS sequence"/>
</dbReference>
<dbReference type="SUPFAM" id="SSF81321">
    <property type="entry name" value="Family A G protein-coupled receptor-like"/>
    <property type="match status" value="1"/>
</dbReference>
<organism evidence="6 7">
    <name type="scientific">Strongylus vulgaris</name>
    <name type="common">Blood worm</name>
    <dbReference type="NCBI Taxonomy" id="40348"/>
    <lineage>
        <taxon>Eukaryota</taxon>
        <taxon>Metazoa</taxon>
        <taxon>Ecdysozoa</taxon>
        <taxon>Nematoda</taxon>
        <taxon>Chromadorea</taxon>
        <taxon>Rhabditida</taxon>
        <taxon>Rhabditina</taxon>
        <taxon>Rhabditomorpha</taxon>
        <taxon>Strongyloidea</taxon>
        <taxon>Strongylidae</taxon>
        <taxon>Strongylus</taxon>
    </lineage>
</organism>
<dbReference type="PANTHER" id="PTHR23360">
    <property type="entry name" value="G-PROTEIN COUPLED RECEPTORS FAMILY 1 PROFILE DOMAIN-CONTAINING PROTEIN-RELATED"/>
    <property type="match status" value="1"/>
</dbReference>
<dbReference type="OrthoDB" id="5873055at2759"/>
<comment type="subcellular location">
    <subcellularLocation>
        <location evidence="1">Membrane</location>
    </subcellularLocation>
</comment>
<keyword evidence="7" id="KW-1185">Reference proteome</keyword>
<dbReference type="SMART" id="SM01381">
    <property type="entry name" value="7TM_GPCR_Srsx"/>
    <property type="match status" value="1"/>
</dbReference>
<dbReference type="Pfam" id="PF10320">
    <property type="entry name" value="7TM_GPCR_Srsx"/>
    <property type="match status" value="1"/>
</dbReference>
<dbReference type="InterPro" id="IPR019424">
    <property type="entry name" value="7TM_GPCR_Srsx"/>
</dbReference>
<feature type="transmembrane region" description="Helical" evidence="5">
    <location>
        <begin position="83"/>
        <end position="103"/>
    </location>
</feature>
<dbReference type="InterPro" id="IPR047130">
    <property type="entry name" value="7TM_GPCR_Srsx_nematod"/>
</dbReference>
<feature type="transmembrane region" description="Helical" evidence="5">
    <location>
        <begin position="49"/>
        <end position="76"/>
    </location>
</feature>
<keyword evidence="2 5" id="KW-0812">Transmembrane</keyword>